<proteinExistence type="predicted"/>
<dbReference type="EMBL" id="WTYY01000002">
    <property type="protein sequence ID" value="MXO88065.1"/>
    <property type="molecule type" value="Genomic_DNA"/>
</dbReference>
<dbReference type="Proteomes" id="UP000435243">
    <property type="component" value="Unassembled WGS sequence"/>
</dbReference>
<organism evidence="1 2">
    <name type="scientific">Alteraurantiacibacter aestuarii</name>
    <dbReference type="NCBI Taxonomy" id="650004"/>
    <lineage>
        <taxon>Bacteria</taxon>
        <taxon>Pseudomonadati</taxon>
        <taxon>Pseudomonadota</taxon>
        <taxon>Alphaproteobacteria</taxon>
        <taxon>Sphingomonadales</taxon>
        <taxon>Erythrobacteraceae</taxon>
        <taxon>Alteraurantiacibacter</taxon>
    </lineage>
</organism>
<gene>
    <name evidence="1" type="ORF">GRI32_04855</name>
</gene>
<dbReference type="RefSeq" id="WP_160590010.1">
    <property type="nucleotide sequence ID" value="NZ_BAAAFP010000002.1"/>
</dbReference>
<dbReference type="AlphaFoldDB" id="A0A844ZJU1"/>
<name>A0A844ZJU1_9SPHN</name>
<evidence type="ECO:0000313" key="1">
    <source>
        <dbReference type="EMBL" id="MXO88065.1"/>
    </source>
</evidence>
<keyword evidence="2" id="KW-1185">Reference proteome</keyword>
<reference evidence="1 2" key="1">
    <citation type="submission" date="2019-12" db="EMBL/GenBank/DDBJ databases">
        <title>Genomic-based taxomic classification of the family Erythrobacteraceae.</title>
        <authorList>
            <person name="Xu L."/>
        </authorList>
    </citation>
    <scope>NUCLEOTIDE SEQUENCE [LARGE SCALE GENOMIC DNA]</scope>
    <source>
        <strain evidence="1 2">JCM 16339</strain>
    </source>
</reference>
<protein>
    <submittedName>
        <fullName evidence="1">Uncharacterized protein</fullName>
    </submittedName>
</protein>
<sequence>MANSKKRSKVSEQPVAERRSNSDDYLAISALIASISQLDVETNLTSALQNIADVKMLNTEPQAISEQLGRALDVALGIYEGQETSPGDECGNLPSDITTPCNTYDTSIADAKYADRKDQVAANTAYKSAVNAWNTAVAVYNDAVSAAKVDVDHAQTTAMNAIGAKFNDDSSSRCDFLIATLKTDIATAVQAYVSAVEAAGSALASAAGTMMTAYVTYIGATENTVVAKLLTTATAEQTFWQSVESIRDQ</sequence>
<accession>A0A844ZJU1</accession>
<comment type="caution">
    <text evidence="1">The sequence shown here is derived from an EMBL/GenBank/DDBJ whole genome shotgun (WGS) entry which is preliminary data.</text>
</comment>
<evidence type="ECO:0000313" key="2">
    <source>
        <dbReference type="Proteomes" id="UP000435243"/>
    </source>
</evidence>